<dbReference type="AlphaFoldDB" id="L8PMG8"/>
<proteinExistence type="predicted"/>
<dbReference type="Proteomes" id="UP000011205">
    <property type="component" value="Unassembled WGS sequence"/>
</dbReference>
<protein>
    <submittedName>
        <fullName evidence="1">Uncharacterized protein</fullName>
    </submittedName>
</protein>
<accession>L8PMG8</accession>
<sequence>MGSSGDIHLRLVFADEPADRRGELRERFRAPVG</sequence>
<gene>
    <name evidence="1" type="ORF">STVIR_1898</name>
</gene>
<reference evidence="1 2" key="1">
    <citation type="journal article" date="2013" name="Genome Announc.">
        <title>Draft Genome Sequence of Streptomyces viridochromogenes Strain Tu57, Producer of Avilamycin.</title>
        <authorList>
            <person name="Gruning B.A."/>
            <person name="Erxleben A."/>
            <person name="Hahnlein A."/>
            <person name="Gunther S."/>
        </authorList>
    </citation>
    <scope>NUCLEOTIDE SEQUENCE [LARGE SCALE GENOMIC DNA]</scope>
    <source>
        <strain evidence="1 2">Tue57</strain>
    </source>
</reference>
<name>L8PMG8_STRVR</name>
<organism evidence="1 2">
    <name type="scientific">Streptomyces viridochromogenes Tue57</name>
    <dbReference type="NCBI Taxonomy" id="1160705"/>
    <lineage>
        <taxon>Bacteria</taxon>
        <taxon>Bacillati</taxon>
        <taxon>Actinomycetota</taxon>
        <taxon>Actinomycetes</taxon>
        <taxon>Kitasatosporales</taxon>
        <taxon>Streptomycetaceae</taxon>
        <taxon>Streptomyces</taxon>
    </lineage>
</organism>
<comment type="caution">
    <text evidence="1">The sequence shown here is derived from an EMBL/GenBank/DDBJ whole genome shotgun (WGS) entry which is preliminary data.</text>
</comment>
<dbReference type="EMBL" id="AMLP01000063">
    <property type="protein sequence ID" value="ELS57164.1"/>
    <property type="molecule type" value="Genomic_DNA"/>
</dbReference>
<evidence type="ECO:0000313" key="2">
    <source>
        <dbReference type="Proteomes" id="UP000011205"/>
    </source>
</evidence>
<evidence type="ECO:0000313" key="1">
    <source>
        <dbReference type="EMBL" id="ELS57164.1"/>
    </source>
</evidence>